<dbReference type="PANTHER" id="PTHR46918:SF1">
    <property type="entry name" value="SYNAPTONEMAL COMPLEX PROTEIN 1"/>
    <property type="match status" value="1"/>
</dbReference>
<comment type="caution">
    <text evidence="3">The sequence shown here is derived from an EMBL/GenBank/DDBJ whole genome shotgun (WGS) entry which is preliminary data.</text>
</comment>
<dbReference type="Gene3D" id="1.10.287.1490">
    <property type="match status" value="1"/>
</dbReference>
<dbReference type="GO" id="GO:0003690">
    <property type="term" value="F:double-stranded DNA binding"/>
    <property type="evidence" value="ECO:0007669"/>
    <property type="project" value="TreeGrafter"/>
</dbReference>
<accession>A0AAW0WC67</accession>
<feature type="coiled-coil region" evidence="1">
    <location>
        <begin position="506"/>
        <end position="716"/>
    </location>
</feature>
<dbReference type="GO" id="GO:0000711">
    <property type="term" value="P:meiotic DNA repair synthesis"/>
    <property type="evidence" value="ECO:0007669"/>
    <property type="project" value="TreeGrafter"/>
</dbReference>
<keyword evidence="4" id="KW-1185">Reference proteome</keyword>
<dbReference type="SUPFAM" id="SSF57997">
    <property type="entry name" value="Tropomyosin"/>
    <property type="match status" value="1"/>
</dbReference>
<sequence length="1019" mass="117982">MSIKKSSLCETRFSHLLASREQVSSDHTMHRNIADLDEKQNDTKEMLNIHKQLQEETENIIRWKASTEIKTKHLERQLQESHNIIEDQRRNLMDLQLHSEHLSQSLLKERQDRELVSAKVTHTRQIFLALQEQYEQLLETTVHFQQQKDFLTSEHKEIINKLSEMQDVCVSHQNCILSITSQAEENITSLEKLKEVMQEQLSAKEKKLADLTEKLNSFKKTVNSLTESLITIEASFTASQNEKISLEIQLEEVKESLTKTQDELKEKTNSLTQKAMNIESELKHEQIRYEESQRGLQEAVEKIKFLKKNNDTVEGARSELADKVAALTIRKQELEQEIVYKAEAINTLECAQLKNLQEINQLQQRVGDLGTQLSDIEADYRNLQLVNENLVGELDNSKICLTDTEKHVKQLEVQVTLLTQTVEHFEQLNEHSRKEKETFQEINQELNKSVELLKGKLSTVDDTLLDMQIKMSSDEEEKAKLHEHIISLEDKYKAYSVELLAKTEKCKKITELVKHLKTEVKELHQKLKSKSKNASQENKIRKKQEETIVALENELQTHIQEIQSLESQVKVQKELLTTLENKSASQEEQLNDSLKTVEKLKLDLDKYISEQQELQYKLESKEESFQLLQTSRDADIERLKNDLIHRQEEYNNSLLFYEKELNNCKTEHDKTIEELNNSFIHEKEIKDNNDSLMNQIKKMELTHKEETEDLKAKMEKALYDQKIAQEEASFKEISQIKLESDQKVNKVLSVMDSFKKEKETKLKEVEQHLQDSQAVVMQLTSEKEYLVNEVNSMKADAEKVKMQIINLQGTTARMLESSGNETVFKTPSPTRYFQSTNPPAKPQIPKSPHVQKLQEEHSAPVQQQTSGILKTRRRMLLPPDSKKRVVFVPSAIKHETSGDSSSDAYTFEVADSDDPFEEVRQPGRNLSFNRCGKIPKANIAPIIRPSNKLNFEASKTSVTNDQPASSTFFGHQRWTEETSKKRKKVKVDNQKLNIKTYSSISPRQKKTNSVSEIKPSITE</sequence>
<gene>
    <name evidence="3" type="ORF">OTU49_008504</name>
</gene>
<protein>
    <recommendedName>
        <fullName evidence="5">Synaptonemal complex protein 1</fullName>
    </recommendedName>
</protein>
<evidence type="ECO:0000256" key="1">
    <source>
        <dbReference type="SAM" id="Coils"/>
    </source>
</evidence>
<dbReference type="PANTHER" id="PTHR46918">
    <property type="entry name" value="SYNAPTONEMAL COMPLEX PROTEIN 1"/>
    <property type="match status" value="1"/>
</dbReference>
<evidence type="ECO:0000313" key="3">
    <source>
        <dbReference type="EMBL" id="KAK8729497.1"/>
    </source>
</evidence>
<dbReference type="Proteomes" id="UP001445076">
    <property type="component" value="Unassembled WGS sequence"/>
</dbReference>
<evidence type="ECO:0000313" key="4">
    <source>
        <dbReference type="Proteomes" id="UP001445076"/>
    </source>
</evidence>
<feature type="region of interest" description="Disordered" evidence="2">
    <location>
        <begin position="996"/>
        <end position="1019"/>
    </location>
</feature>
<dbReference type="EMBL" id="JARKIK010000067">
    <property type="protein sequence ID" value="KAK8729497.1"/>
    <property type="molecule type" value="Genomic_DNA"/>
</dbReference>
<dbReference type="InterPro" id="IPR008827">
    <property type="entry name" value="SYCP1"/>
</dbReference>
<feature type="coiled-coil region" evidence="1">
    <location>
        <begin position="751"/>
        <end position="782"/>
    </location>
</feature>
<dbReference type="AlphaFoldDB" id="A0AAW0WC67"/>
<feature type="coiled-coil region" evidence="1">
    <location>
        <begin position="36"/>
        <end position="91"/>
    </location>
</feature>
<reference evidence="3 4" key="1">
    <citation type="journal article" date="2024" name="BMC Genomics">
        <title>Genome assembly of redclaw crayfish (Cherax quadricarinatus) provides insights into its immune adaptation and hypoxia tolerance.</title>
        <authorList>
            <person name="Liu Z."/>
            <person name="Zheng J."/>
            <person name="Li H."/>
            <person name="Fang K."/>
            <person name="Wang S."/>
            <person name="He J."/>
            <person name="Zhou D."/>
            <person name="Weng S."/>
            <person name="Chi M."/>
            <person name="Gu Z."/>
            <person name="He J."/>
            <person name="Li F."/>
            <person name="Wang M."/>
        </authorList>
    </citation>
    <scope>NUCLEOTIDE SEQUENCE [LARGE SCALE GENOMIC DNA]</scope>
    <source>
        <strain evidence="3">ZL_2023a</strain>
    </source>
</reference>
<evidence type="ECO:0008006" key="5">
    <source>
        <dbReference type="Google" id="ProtNLM"/>
    </source>
</evidence>
<keyword evidence="1" id="KW-0175">Coiled coil</keyword>
<dbReference type="GO" id="GO:0001673">
    <property type="term" value="C:male germ cell nucleus"/>
    <property type="evidence" value="ECO:0007669"/>
    <property type="project" value="TreeGrafter"/>
</dbReference>
<feature type="coiled-coil region" evidence="1">
    <location>
        <begin position="180"/>
        <end position="393"/>
    </location>
</feature>
<dbReference type="GO" id="GO:0051026">
    <property type="term" value="P:chiasma assembly"/>
    <property type="evidence" value="ECO:0007669"/>
    <property type="project" value="TreeGrafter"/>
</dbReference>
<dbReference type="GO" id="GO:0000802">
    <property type="term" value="C:transverse filament"/>
    <property type="evidence" value="ECO:0007669"/>
    <property type="project" value="TreeGrafter"/>
</dbReference>
<dbReference type="GO" id="GO:0000801">
    <property type="term" value="C:central element"/>
    <property type="evidence" value="ECO:0007669"/>
    <property type="project" value="TreeGrafter"/>
</dbReference>
<evidence type="ECO:0000256" key="2">
    <source>
        <dbReference type="SAM" id="MobiDB-lite"/>
    </source>
</evidence>
<proteinExistence type="predicted"/>
<dbReference type="GO" id="GO:0051878">
    <property type="term" value="P:lateral element assembly"/>
    <property type="evidence" value="ECO:0007669"/>
    <property type="project" value="TreeGrafter"/>
</dbReference>
<name>A0AAW0WC67_CHEQU</name>
<organism evidence="3 4">
    <name type="scientific">Cherax quadricarinatus</name>
    <name type="common">Australian red claw crayfish</name>
    <dbReference type="NCBI Taxonomy" id="27406"/>
    <lineage>
        <taxon>Eukaryota</taxon>
        <taxon>Metazoa</taxon>
        <taxon>Ecdysozoa</taxon>
        <taxon>Arthropoda</taxon>
        <taxon>Crustacea</taxon>
        <taxon>Multicrustacea</taxon>
        <taxon>Malacostraca</taxon>
        <taxon>Eumalacostraca</taxon>
        <taxon>Eucarida</taxon>
        <taxon>Decapoda</taxon>
        <taxon>Pleocyemata</taxon>
        <taxon>Astacidea</taxon>
        <taxon>Parastacoidea</taxon>
        <taxon>Parastacidae</taxon>
        <taxon>Cherax</taxon>
    </lineage>
</organism>